<protein>
    <recommendedName>
        <fullName evidence="6">Extracellular membrane protein CFEM domain-containing protein</fullName>
    </recommendedName>
</protein>
<evidence type="ECO:0000313" key="5">
    <source>
        <dbReference type="Proteomes" id="UP000326924"/>
    </source>
</evidence>
<keyword evidence="2" id="KW-1133">Transmembrane helix</keyword>
<keyword evidence="2" id="KW-0812">Transmembrane</keyword>
<comment type="caution">
    <text evidence="4">The sequence shown here is derived from an EMBL/GenBank/DDBJ whole genome shotgun (WGS) entry which is preliminary data.</text>
</comment>
<dbReference type="AlphaFoldDB" id="A0A5J5EI79"/>
<evidence type="ECO:0000313" key="4">
    <source>
        <dbReference type="EMBL" id="KAA8895140.1"/>
    </source>
</evidence>
<feature type="compositionally biased region" description="Pro residues" evidence="1">
    <location>
        <begin position="332"/>
        <end position="342"/>
    </location>
</feature>
<feature type="region of interest" description="Disordered" evidence="1">
    <location>
        <begin position="271"/>
        <end position="356"/>
    </location>
</feature>
<evidence type="ECO:0008006" key="6">
    <source>
        <dbReference type="Google" id="ProtNLM"/>
    </source>
</evidence>
<dbReference type="Proteomes" id="UP000326924">
    <property type="component" value="Unassembled WGS sequence"/>
</dbReference>
<feature type="chain" id="PRO_5023817159" description="Extracellular membrane protein CFEM domain-containing protein" evidence="3">
    <location>
        <begin position="22"/>
        <end position="417"/>
    </location>
</feature>
<reference evidence="4 5" key="1">
    <citation type="submission" date="2019-09" db="EMBL/GenBank/DDBJ databases">
        <title>Draft genome of the ectomycorrhizal ascomycete Sphaerosporella brunnea.</title>
        <authorList>
            <consortium name="DOE Joint Genome Institute"/>
            <person name="Benucci G.M."/>
            <person name="Marozzi G."/>
            <person name="Antonielli L."/>
            <person name="Sanchez S."/>
            <person name="Marco P."/>
            <person name="Wang X."/>
            <person name="Falini L.B."/>
            <person name="Barry K."/>
            <person name="Haridas S."/>
            <person name="Lipzen A."/>
            <person name="Labutti K."/>
            <person name="Grigoriev I.V."/>
            <person name="Murat C."/>
            <person name="Martin F."/>
            <person name="Albertini E."/>
            <person name="Donnini D."/>
            <person name="Bonito G."/>
        </authorList>
    </citation>
    <scope>NUCLEOTIDE SEQUENCE [LARGE SCALE GENOMIC DNA]</scope>
    <source>
        <strain evidence="4 5">Sb_GMNB300</strain>
    </source>
</reference>
<feature type="region of interest" description="Disordered" evidence="1">
    <location>
        <begin position="143"/>
        <end position="199"/>
    </location>
</feature>
<accession>A0A5J5EI79</accession>
<evidence type="ECO:0000256" key="1">
    <source>
        <dbReference type="SAM" id="MobiDB-lite"/>
    </source>
</evidence>
<evidence type="ECO:0000256" key="2">
    <source>
        <dbReference type="SAM" id="Phobius"/>
    </source>
</evidence>
<dbReference type="InParanoid" id="A0A5J5EI79"/>
<feature type="compositionally biased region" description="Low complexity" evidence="1">
    <location>
        <begin position="109"/>
        <end position="124"/>
    </location>
</feature>
<proteinExistence type="predicted"/>
<feature type="compositionally biased region" description="Basic and acidic residues" evidence="1">
    <location>
        <begin position="180"/>
        <end position="189"/>
    </location>
</feature>
<feature type="transmembrane region" description="Helical" evidence="2">
    <location>
        <begin position="202"/>
        <end position="224"/>
    </location>
</feature>
<dbReference type="EMBL" id="VXIS01000285">
    <property type="protein sequence ID" value="KAA8895140.1"/>
    <property type="molecule type" value="Genomic_DNA"/>
</dbReference>
<feature type="compositionally biased region" description="Low complexity" evidence="1">
    <location>
        <begin position="143"/>
        <end position="179"/>
    </location>
</feature>
<sequence length="417" mass="43738">MLPFSLLLVMLFFQRQQTVAAQQQQQQGRILKALVDQTCLQSCYIVDCPNLDPACVCSVVAKDETASKECSDQQCNQPSQQGAFQELLTECQARAGELGVVFDGGTGAVPPDDLGGTTPTPATTLATVTSAGTSTSATATAIATDSASGPTSTPSSETSATHTSNHSSSGSSYHSSSSDHSSDSEHDSASTEGSSSKRTSPAIIATAVVVTLVALGFLGGFFFWRRRKQRLKRLSINTFIDKYEPQIGGPLDARREKLPDFLNDILRANESPGIITGGPPVAASSSAQEPNPPNPPQNPFRSPGASPKPPPSMVSRGLPAFPKPRSRSGDVPPVPTIPPSPQPTRTAATTPATRTQSVLSAISEVSLGGNSPNTQVELRMAYQALKREVGARDDVESEWGGTTVISQDAGALSRRGF</sequence>
<keyword evidence="2" id="KW-0472">Membrane</keyword>
<feature type="signal peptide" evidence="3">
    <location>
        <begin position="1"/>
        <end position="21"/>
    </location>
</feature>
<gene>
    <name evidence="4" type="ORF">FN846DRAFT_352616</name>
</gene>
<feature type="region of interest" description="Disordered" evidence="1">
    <location>
        <begin position="104"/>
        <end position="124"/>
    </location>
</feature>
<dbReference type="OrthoDB" id="5389370at2759"/>
<feature type="compositionally biased region" description="Low complexity" evidence="1">
    <location>
        <begin position="343"/>
        <end position="356"/>
    </location>
</feature>
<organism evidence="4 5">
    <name type="scientific">Sphaerosporella brunnea</name>
    <dbReference type="NCBI Taxonomy" id="1250544"/>
    <lineage>
        <taxon>Eukaryota</taxon>
        <taxon>Fungi</taxon>
        <taxon>Dikarya</taxon>
        <taxon>Ascomycota</taxon>
        <taxon>Pezizomycotina</taxon>
        <taxon>Pezizomycetes</taxon>
        <taxon>Pezizales</taxon>
        <taxon>Pyronemataceae</taxon>
        <taxon>Sphaerosporella</taxon>
    </lineage>
</organism>
<keyword evidence="3" id="KW-0732">Signal</keyword>
<name>A0A5J5EI79_9PEZI</name>
<keyword evidence="5" id="KW-1185">Reference proteome</keyword>
<evidence type="ECO:0000256" key="3">
    <source>
        <dbReference type="SAM" id="SignalP"/>
    </source>
</evidence>